<feature type="compositionally biased region" description="Polar residues" evidence="3">
    <location>
        <begin position="88"/>
        <end position="113"/>
    </location>
</feature>
<dbReference type="InterPro" id="IPR017956">
    <property type="entry name" value="AT_hook_DNA-bd_motif"/>
</dbReference>
<evidence type="ECO:0000256" key="3">
    <source>
        <dbReference type="SAM" id="MobiDB-lite"/>
    </source>
</evidence>
<dbReference type="EMBL" id="JALJOR010000011">
    <property type="protein sequence ID" value="KAK9808729.1"/>
    <property type="molecule type" value="Genomic_DNA"/>
</dbReference>
<comment type="caution">
    <text evidence="4">The sequence shown here is derived from an EMBL/GenBank/DDBJ whole genome shotgun (WGS) entry which is preliminary data.</text>
</comment>
<dbReference type="GO" id="GO:0000785">
    <property type="term" value="C:chromatin"/>
    <property type="evidence" value="ECO:0007669"/>
    <property type="project" value="InterPro"/>
</dbReference>
<evidence type="ECO:0000256" key="1">
    <source>
        <dbReference type="ARBA" id="ARBA00022737"/>
    </source>
</evidence>
<evidence type="ECO:0000313" key="4">
    <source>
        <dbReference type="EMBL" id="KAK9808729.1"/>
    </source>
</evidence>
<dbReference type="GO" id="GO:0003677">
    <property type="term" value="F:DNA binding"/>
    <property type="evidence" value="ECO:0007669"/>
    <property type="project" value="UniProtKB-KW"/>
</dbReference>
<accession>A0AAW1PKX6</accession>
<dbReference type="GO" id="GO:0005634">
    <property type="term" value="C:nucleus"/>
    <property type="evidence" value="ECO:0007669"/>
    <property type="project" value="InterPro"/>
</dbReference>
<keyword evidence="2" id="KW-0238">DNA-binding</keyword>
<feature type="compositionally biased region" description="Basic residues" evidence="3">
    <location>
        <begin position="116"/>
        <end position="128"/>
    </location>
</feature>
<protein>
    <submittedName>
        <fullName evidence="4">Uncharacterized protein</fullName>
    </submittedName>
</protein>
<dbReference type="PRINTS" id="PR00929">
    <property type="entry name" value="ATHOOK"/>
</dbReference>
<organism evidence="4 5">
    <name type="scientific">[Myrmecia] bisecta</name>
    <dbReference type="NCBI Taxonomy" id="41462"/>
    <lineage>
        <taxon>Eukaryota</taxon>
        <taxon>Viridiplantae</taxon>
        <taxon>Chlorophyta</taxon>
        <taxon>core chlorophytes</taxon>
        <taxon>Trebouxiophyceae</taxon>
        <taxon>Trebouxiales</taxon>
        <taxon>Trebouxiaceae</taxon>
        <taxon>Myrmecia</taxon>
    </lineage>
</organism>
<feature type="region of interest" description="Disordered" evidence="3">
    <location>
        <begin position="1"/>
        <end position="128"/>
    </location>
</feature>
<evidence type="ECO:0000313" key="5">
    <source>
        <dbReference type="Proteomes" id="UP001489004"/>
    </source>
</evidence>
<dbReference type="InterPro" id="IPR000116">
    <property type="entry name" value="HMGA"/>
</dbReference>
<feature type="compositionally biased region" description="Polar residues" evidence="3">
    <location>
        <begin position="1"/>
        <end position="13"/>
    </location>
</feature>
<name>A0AAW1PKX6_9CHLO</name>
<dbReference type="AlphaFoldDB" id="A0AAW1PKX6"/>
<evidence type="ECO:0000256" key="2">
    <source>
        <dbReference type="ARBA" id="ARBA00023125"/>
    </source>
</evidence>
<proteinExistence type="predicted"/>
<dbReference type="SMART" id="SM00384">
    <property type="entry name" value="AT_hook"/>
    <property type="match status" value="2"/>
</dbReference>
<dbReference type="Proteomes" id="UP001489004">
    <property type="component" value="Unassembled WGS sequence"/>
</dbReference>
<reference evidence="4 5" key="1">
    <citation type="journal article" date="2024" name="Nat. Commun.">
        <title>Phylogenomics reveals the evolutionary origins of lichenization in chlorophyte algae.</title>
        <authorList>
            <person name="Puginier C."/>
            <person name="Libourel C."/>
            <person name="Otte J."/>
            <person name="Skaloud P."/>
            <person name="Haon M."/>
            <person name="Grisel S."/>
            <person name="Petersen M."/>
            <person name="Berrin J.G."/>
            <person name="Delaux P.M."/>
            <person name="Dal Grande F."/>
            <person name="Keller J."/>
        </authorList>
    </citation>
    <scope>NUCLEOTIDE SEQUENCE [LARGE SCALE GENOMIC DNA]</scope>
    <source>
        <strain evidence="4 5">SAG 2043</strain>
    </source>
</reference>
<keyword evidence="5" id="KW-1185">Reference proteome</keyword>
<keyword evidence="1" id="KW-0677">Repeat</keyword>
<gene>
    <name evidence="4" type="ORF">WJX72_002654</name>
</gene>
<feature type="compositionally biased region" description="Low complexity" evidence="3">
    <location>
        <begin position="62"/>
        <end position="85"/>
    </location>
</feature>
<dbReference type="GO" id="GO:0006355">
    <property type="term" value="P:regulation of DNA-templated transcription"/>
    <property type="evidence" value="ECO:0007669"/>
    <property type="project" value="InterPro"/>
</dbReference>
<dbReference type="PRINTS" id="PR00930">
    <property type="entry name" value="HIGHMOBLTYIY"/>
</dbReference>
<sequence length="128" mass="13033">MAGRQQTSQTTEVQADPAVAYPFSNGSAEVHALPAKRGRGRPPKTATKGVEVPPMKRPRGRPPGTGKKQLAAAAAAQAAAGQGDASQEALTPSSNGTTHSSGSLQGSSNGTVQKSSSRRKKSVPMKAE</sequence>